<name>A0A6A6TNJ0_9PLEO</name>
<feature type="compositionally biased region" description="Polar residues" evidence="1">
    <location>
        <begin position="111"/>
        <end position="129"/>
    </location>
</feature>
<gene>
    <name evidence="2" type="ORF">K491DRAFT_673918</name>
</gene>
<dbReference type="AlphaFoldDB" id="A0A6A6TNJ0"/>
<evidence type="ECO:0000256" key="1">
    <source>
        <dbReference type="SAM" id="MobiDB-lite"/>
    </source>
</evidence>
<evidence type="ECO:0000313" key="3">
    <source>
        <dbReference type="Proteomes" id="UP000799324"/>
    </source>
</evidence>
<keyword evidence="3" id="KW-1185">Reference proteome</keyword>
<evidence type="ECO:0000313" key="2">
    <source>
        <dbReference type="EMBL" id="KAF2661625.1"/>
    </source>
</evidence>
<sequence length="479" mass="53180">MPRVNRDHYAVDRYTGGTRAYQGPLMSPEINIGPTPFVNGATGLSVNIKFEFAPGMGPRAIPTLPLNAPSRSGSAYSSHRGRRGFGRSLRDAFRPSHLRPESRTVHAHYTGSMTPRSDPSMQLSGSETASGGRLDESEDQFEDESEDEPEDEYGDEPEDDFDLPHVEYRPTFQNESHEDIEQAAAAYGYDVHRNAAGSLHEEPQRSHPDRQPSLHGSELYRKSLSEVNAYVERLLSDAGLMNERFTERSPLFVHSTSAASALSEQRRRASVSYFEGVDQHEEGEIDEDMVDADGDLVAGAQSSHEVNALTSSAAGHAELDDQEMDDHLIEMGLLLSAMDVSPETSQQGPPQEIRPTHSNRMAGRPRAPIPATAQISVPAFTVAPNPGTALPTSPRASRVINYERYPNLNQWTLTQDKALYKGLRADKSWETIIDENPCLAKRTVAALKYRTHHMKHVQKRIQGNKKDGYMSLDARLRDH</sequence>
<protein>
    <submittedName>
        <fullName evidence="2">Uncharacterized protein</fullName>
    </submittedName>
</protein>
<dbReference type="EMBL" id="MU004293">
    <property type="protein sequence ID" value="KAF2661625.1"/>
    <property type="molecule type" value="Genomic_DNA"/>
</dbReference>
<dbReference type="Proteomes" id="UP000799324">
    <property type="component" value="Unassembled WGS sequence"/>
</dbReference>
<feature type="region of interest" description="Disordered" evidence="1">
    <location>
        <begin position="341"/>
        <end position="365"/>
    </location>
</feature>
<proteinExistence type="predicted"/>
<accession>A0A6A6TNJ0</accession>
<feature type="compositionally biased region" description="Basic and acidic residues" evidence="1">
    <location>
        <begin position="88"/>
        <end position="104"/>
    </location>
</feature>
<organism evidence="2 3">
    <name type="scientific">Lophiostoma macrostomum CBS 122681</name>
    <dbReference type="NCBI Taxonomy" id="1314788"/>
    <lineage>
        <taxon>Eukaryota</taxon>
        <taxon>Fungi</taxon>
        <taxon>Dikarya</taxon>
        <taxon>Ascomycota</taxon>
        <taxon>Pezizomycotina</taxon>
        <taxon>Dothideomycetes</taxon>
        <taxon>Pleosporomycetidae</taxon>
        <taxon>Pleosporales</taxon>
        <taxon>Lophiostomataceae</taxon>
        <taxon>Lophiostoma</taxon>
    </lineage>
</organism>
<feature type="region of interest" description="Disordered" evidence="1">
    <location>
        <begin position="63"/>
        <end position="164"/>
    </location>
</feature>
<feature type="compositionally biased region" description="Acidic residues" evidence="1">
    <location>
        <begin position="136"/>
        <end position="161"/>
    </location>
</feature>
<reference evidence="2" key="1">
    <citation type="journal article" date="2020" name="Stud. Mycol.">
        <title>101 Dothideomycetes genomes: a test case for predicting lifestyles and emergence of pathogens.</title>
        <authorList>
            <person name="Haridas S."/>
            <person name="Albert R."/>
            <person name="Binder M."/>
            <person name="Bloem J."/>
            <person name="Labutti K."/>
            <person name="Salamov A."/>
            <person name="Andreopoulos B."/>
            <person name="Baker S."/>
            <person name="Barry K."/>
            <person name="Bills G."/>
            <person name="Bluhm B."/>
            <person name="Cannon C."/>
            <person name="Castanera R."/>
            <person name="Culley D."/>
            <person name="Daum C."/>
            <person name="Ezra D."/>
            <person name="Gonzalez J."/>
            <person name="Henrissat B."/>
            <person name="Kuo A."/>
            <person name="Liang C."/>
            <person name="Lipzen A."/>
            <person name="Lutzoni F."/>
            <person name="Magnuson J."/>
            <person name="Mondo S."/>
            <person name="Nolan M."/>
            <person name="Ohm R."/>
            <person name="Pangilinan J."/>
            <person name="Park H.-J."/>
            <person name="Ramirez L."/>
            <person name="Alfaro M."/>
            <person name="Sun H."/>
            <person name="Tritt A."/>
            <person name="Yoshinaga Y."/>
            <person name="Zwiers L.-H."/>
            <person name="Turgeon B."/>
            <person name="Goodwin S."/>
            <person name="Spatafora J."/>
            <person name="Crous P."/>
            <person name="Grigoriev I."/>
        </authorList>
    </citation>
    <scope>NUCLEOTIDE SEQUENCE</scope>
    <source>
        <strain evidence="2">CBS 122681</strain>
    </source>
</reference>